<dbReference type="OrthoDB" id="7836873at2"/>
<sequence>MDEYFGSEDQQAIQRRCEALWTLLRDDPAYCTYGRTVTLATHAPGNFDRHVALARVQGAAPNYGVPEAAVPALRDRLEAAGLSVDVFREWHASDFSAAEEIAATRALPADLTLREIGADAPAGELRQLDALARGCGVLVPSGAFLRGRNGPAFALVAVDPLGRFVGATAAFGLFHPDSPRAAQAWWGMLATAEDRRGTGISLVLGAHSMLAARDRFGMGSVFTGIRAGNIASETICTRLGLAWNGDHFVVAADPVALSGGRLTA</sequence>
<dbReference type="RefSeq" id="WP_088649235.1">
    <property type="nucleotide sequence ID" value="NZ_AQQR01000002.1"/>
</dbReference>
<keyword evidence="2" id="KW-1185">Reference proteome</keyword>
<gene>
    <name evidence="1" type="ORF">ATO3_07665</name>
</gene>
<dbReference type="Gene3D" id="3.40.630.30">
    <property type="match status" value="1"/>
</dbReference>
<dbReference type="EMBL" id="AQQR01000002">
    <property type="protein sequence ID" value="OWU76040.1"/>
    <property type="molecule type" value="Genomic_DNA"/>
</dbReference>
<name>A0A225NQB5_9RHOB</name>
<protein>
    <recommendedName>
        <fullName evidence="3">N-acetyltransferase domain-containing protein</fullName>
    </recommendedName>
</protein>
<dbReference type="InterPro" id="IPR016181">
    <property type="entry name" value="Acyl_CoA_acyltransferase"/>
</dbReference>
<dbReference type="AlphaFoldDB" id="A0A225NQB5"/>
<evidence type="ECO:0000313" key="1">
    <source>
        <dbReference type="EMBL" id="OWU76040.1"/>
    </source>
</evidence>
<accession>A0A225NQB5</accession>
<proteinExistence type="predicted"/>
<reference evidence="1 2" key="1">
    <citation type="submission" date="2013-04" db="EMBL/GenBank/DDBJ databases">
        <title>Oceanicola sp. 22II1-22F33 Genome Sequencing.</title>
        <authorList>
            <person name="Lai Q."/>
            <person name="Li G."/>
            <person name="Shao Z."/>
        </authorList>
    </citation>
    <scope>NUCLEOTIDE SEQUENCE [LARGE SCALE GENOMIC DNA]</scope>
    <source>
        <strain evidence="1 2">22II1-22F33</strain>
    </source>
</reference>
<organism evidence="1 2">
    <name type="scientific">Marinibacterium profundimaris</name>
    <dbReference type="NCBI Taxonomy" id="1679460"/>
    <lineage>
        <taxon>Bacteria</taxon>
        <taxon>Pseudomonadati</taxon>
        <taxon>Pseudomonadota</taxon>
        <taxon>Alphaproteobacteria</taxon>
        <taxon>Rhodobacterales</taxon>
        <taxon>Paracoccaceae</taxon>
        <taxon>Marinibacterium</taxon>
    </lineage>
</organism>
<evidence type="ECO:0008006" key="3">
    <source>
        <dbReference type="Google" id="ProtNLM"/>
    </source>
</evidence>
<evidence type="ECO:0000313" key="2">
    <source>
        <dbReference type="Proteomes" id="UP000215377"/>
    </source>
</evidence>
<comment type="caution">
    <text evidence="1">The sequence shown here is derived from an EMBL/GenBank/DDBJ whole genome shotgun (WGS) entry which is preliminary data.</text>
</comment>
<dbReference type="Proteomes" id="UP000215377">
    <property type="component" value="Unassembled WGS sequence"/>
</dbReference>
<dbReference type="SUPFAM" id="SSF55729">
    <property type="entry name" value="Acyl-CoA N-acyltransferases (Nat)"/>
    <property type="match status" value="1"/>
</dbReference>